<dbReference type="InterPro" id="IPR023997">
    <property type="entry name" value="TonB-dep_OMP_SusC/RagA_CS"/>
</dbReference>
<name>A0A0F5JHV8_9BACT</name>
<dbReference type="Pfam" id="PF07715">
    <property type="entry name" value="Plug"/>
    <property type="match status" value="1"/>
</dbReference>
<dbReference type="STRING" id="927665.HMPREF1535_01813"/>
<dbReference type="SUPFAM" id="SSF56935">
    <property type="entry name" value="Porins"/>
    <property type="match status" value="1"/>
</dbReference>
<dbReference type="InterPro" id="IPR037066">
    <property type="entry name" value="Plug_dom_sf"/>
</dbReference>
<dbReference type="Gene3D" id="2.60.40.1120">
    <property type="entry name" value="Carboxypeptidase-like, regulatory domain"/>
    <property type="match status" value="1"/>
</dbReference>
<evidence type="ECO:0000256" key="4">
    <source>
        <dbReference type="PROSITE-ProRule" id="PRU01360"/>
    </source>
</evidence>
<dbReference type="SUPFAM" id="SSF49464">
    <property type="entry name" value="Carboxypeptidase regulatory domain-like"/>
    <property type="match status" value="1"/>
</dbReference>
<keyword evidence="2 4" id="KW-0472">Membrane</keyword>
<accession>A0A0F5JHV8</accession>
<dbReference type="Proteomes" id="UP000033047">
    <property type="component" value="Unassembled WGS sequence"/>
</dbReference>
<dbReference type="EMBL" id="AQHV01000010">
    <property type="protein sequence ID" value="KKB57160.1"/>
    <property type="molecule type" value="Genomic_DNA"/>
</dbReference>
<protein>
    <submittedName>
        <fullName evidence="6">SusC/RagA family TonB-linked outer membrane protein</fullName>
    </submittedName>
</protein>
<dbReference type="AlphaFoldDB" id="A0A0F5JHV8"/>
<keyword evidence="3 4" id="KW-0998">Cell outer membrane</keyword>
<evidence type="ECO:0000313" key="7">
    <source>
        <dbReference type="Proteomes" id="UP000033047"/>
    </source>
</evidence>
<dbReference type="FunFam" id="2.60.40.1120:FF:000003">
    <property type="entry name" value="Outer membrane protein Omp121"/>
    <property type="match status" value="1"/>
</dbReference>
<evidence type="ECO:0000259" key="5">
    <source>
        <dbReference type="SMART" id="SM00965"/>
    </source>
</evidence>
<reference evidence="6 7" key="1">
    <citation type="submission" date="2013-04" db="EMBL/GenBank/DDBJ databases">
        <title>The Genome Sequence of Parabacteroides goldsteinii DSM 19448.</title>
        <authorList>
            <consortium name="The Broad Institute Genomics Platform"/>
            <person name="Earl A."/>
            <person name="Ward D."/>
            <person name="Feldgarden M."/>
            <person name="Gevers D."/>
            <person name="Martens E."/>
            <person name="Sakamoto M."/>
            <person name="Benno Y."/>
            <person name="Song Y."/>
            <person name="Liu C."/>
            <person name="Lee J."/>
            <person name="Bolanos M."/>
            <person name="Vaisanen M.L."/>
            <person name="Finegold S.M."/>
            <person name="Walker B."/>
            <person name="Young S."/>
            <person name="Zeng Q."/>
            <person name="Gargeya S."/>
            <person name="Fitzgerald M."/>
            <person name="Haas B."/>
            <person name="Abouelleil A."/>
            <person name="Allen A.W."/>
            <person name="Alvarado L."/>
            <person name="Arachchi H.M."/>
            <person name="Berlin A.M."/>
            <person name="Chapman S.B."/>
            <person name="Gainer-Dewar J."/>
            <person name="Goldberg J."/>
            <person name="Griggs A."/>
            <person name="Gujja S."/>
            <person name="Hansen M."/>
            <person name="Howarth C."/>
            <person name="Imamovic A."/>
            <person name="Ireland A."/>
            <person name="Larimer J."/>
            <person name="McCowan C."/>
            <person name="Murphy C."/>
            <person name="Pearson M."/>
            <person name="Poon T.W."/>
            <person name="Priest M."/>
            <person name="Roberts A."/>
            <person name="Saif S."/>
            <person name="Shea T."/>
            <person name="Sisk P."/>
            <person name="Sykes S."/>
            <person name="Wortman J."/>
            <person name="Nusbaum C."/>
            <person name="Birren B."/>
        </authorList>
    </citation>
    <scope>NUCLEOTIDE SEQUENCE [LARGE SCALE GENOMIC DNA]</scope>
    <source>
        <strain evidence="6 7">DSM 19448</strain>
    </source>
</reference>
<dbReference type="Pfam" id="PF07660">
    <property type="entry name" value="STN"/>
    <property type="match status" value="1"/>
</dbReference>
<dbReference type="PATRIC" id="fig|927665.4.peg.1851"/>
<keyword evidence="1 4" id="KW-0813">Transport</keyword>
<organism evidence="6 7">
    <name type="scientific">Parabacteroides goldsteinii DSM 19448 = WAL 12034</name>
    <dbReference type="NCBI Taxonomy" id="927665"/>
    <lineage>
        <taxon>Bacteria</taxon>
        <taxon>Pseudomonadati</taxon>
        <taxon>Bacteroidota</taxon>
        <taxon>Bacteroidia</taxon>
        <taxon>Bacteroidales</taxon>
        <taxon>Tannerellaceae</taxon>
        <taxon>Parabacteroides</taxon>
    </lineage>
</organism>
<sequence>MNFIKKCMPCGTHKSSWLRKSLFIMRCILLFLLLGTMQITASVTYSQSVKLSLNVENMTVQDVLSMIEQKSSFYFTYNLNQVNVNRKVSVNVKNKLVTDILDEIFKSENIRYTISDKHIVLYKADKSELPGVNQKLKAITGVVLDNNNEPIIGANVSIPGTSTGTTTDMDGKFTLEVPDNATIEISYIGYITQSISVSKKNNFSIILKEDTQALEEVVVVGYTSQKKGLLAGSVETTKFTESLAQIPTNSAAQSLVGKMSGVHISVPAGKPGEQASVGVRTGTTWNTSPMLYVIDGAVRDATTFNNLSPNEIESVSILKDAASAAVYGARSDAGVVLVTTRSGISGKISVNYTANFSADFATQEVKLNNLYQQGLTVNQAYKNFGLTAPQGEGWSDEELEWAKNLPGQGFSMLDDTWHTPYVMNHALSVSGGSERIKFFGAANYYTQNGFMESTEYNKLNMRLNVTADITKDLQLYASIANTNTKYGSSPTEGTDATYTKARVSFEYMPSRSPDGKWIGDGWAYGNPAAAAEGASGYRRNTTMNPEANVSLTYKLPWVKGLSAKVSYMGSWKTQRGKDYTALQKFYYPKKSGANNHIIDVNDLSNYYVSNEGAGISGWGKWWVNQQLNFQINYDNRWGDHHVNAAAVYEASNNDYHYVWAKRDQFPLYQTDQFWAAGSSTDKQFSNGGPDTDGGRASWVFIGGYDYANKYILNFSVRYDGSMNFAPSERWGVFPAVSAAWVASEERFLKDVEWIDFLKLRGSVALTGNDAVGGWQWQTSYKSGGNYMFGENAAVNNGLQYGSLVNEYLTWEKSTGINVGVDYRFLDHLHGAVEYWHKHTFDILGNRQNSLPTTFSKTMPAENYGVINGQGFDFSVGWEDRFGKVNWHADVNLSYGWNKVEVQDYAAGLLDWEIPVGKDRSYITAYEGRILRSQAEVDAFKKENPNYVMPTGGGVDLRPGSFVYIDKSGPDGKKDGIIDRYDKEILYNNNNPIYMGLNLGATWKGLSVEATFTGKFHNYKNFGSLADYHGGQMWNREWVENSWTPENPNAELPMLAPRDYRSYAWTDVNYYWKKANYIRLSNLNIGYTFDFAQPLGNAISSIKVFATGTNLFYISGFKHWDPELNPGWSGVGYPVMRTLGGGISVNF</sequence>
<dbReference type="GO" id="GO:0009279">
    <property type="term" value="C:cell outer membrane"/>
    <property type="evidence" value="ECO:0007669"/>
    <property type="project" value="UniProtKB-SubCell"/>
</dbReference>
<evidence type="ECO:0000256" key="2">
    <source>
        <dbReference type="ARBA" id="ARBA00023136"/>
    </source>
</evidence>
<dbReference type="InterPro" id="IPR012910">
    <property type="entry name" value="Plug_dom"/>
</dbReference>
<keyword evidence="4" id="KW-1134">Transmembrane beta strand</keyword>
<dbReference type="InterPro" id="IPR008969">
    <property type="entry name" value="CarboxyPept-like_regulatory"/>
</dbReference>
<dbReference type="InterPro" id="IPR039426">
    <property type="entry name" value="TonB-dep_rcpt-like"/>
</dbReference>
<feature type="domain" description="Secretin/TonB short N-terminal" evidence="5">
    <location>
        <begin position="73"/>
        <end position="124"/>
    </location>
</feature>
<dbReference type="NCBIfam" id="TIGR04056">
    <property type="entry name" value="OMP_RagA_SusC"/>
    <property type="match status" value="1"/>
</dbReference>
<proteinExistence type="inferred from homology"/>
<comment type="similarity">
    <text evidence="4">Belongs to the TonB-dependent receptor family.</text>
</comment>
<dbReference type="Gene3D" id="2.170.130.10">
    <property type="entry name" value="TonB-dependent receptor, plug domain"/>
    <property type="match status" value="1"/>
</dbReference>
<gene>
    <name evidence="6" type="ORF">HMPREF1535_01813</name>
</gene>
<evidence type="ECO:0000313" key="6">
    <source>
        <dbReference type="EMBL" id="KKB57160.1"/>
    </source>
</evidence>
<evidence type="ECO:0000256" key="3">
    <source>
        <dbReference type="ARBA" id="ARBA00023237"/>
    </source>
</evidence>
<evidence type="ECO:0000256" key="1">
    <source>
        <dbReference type="ARBA" id="ARBA00022448"/>
    </source>
</evidence>
<dbReference type="HOGENOM" id="CLU_004317_0_1_10"/>
<dbReference type="PROSITE" id="PS52016">
    <property type="entry name" value="TONB_DEPENDENT_REC_3"/>
    <property type="match status" value="1"/>
</dbReference>
<keyword evidence="4" id="KW-0812">Transmembrane</keyword>
<dbReference type="Pfam" id="PF13715">
    <property type="entry name" value="CarbopepD_reg_2"/>
    <property type="match status" value="1"/>
</dbReference>
<comment type="caution">
    <text evidence="6">The sequence shown here is derived from an EMBL/GenBank/DDBJ whole genome shotgun (WGS) entry which is preliminary data.</text>
</comment>
<dbReference type="NCBIfam" id="TIGR04057">
    <property type="entry name" value="SusC_RagA_signa"/>
    <property type="match status" value="1"/>
</dbReference>
<dbReference type="InterPro" id="IPR023996">
    <property type="entry name" value="TonB-dep_OMP_SusC/RagA"/>
</dbReference>
<dbReference type="SMART" id="SM00965">
    <property type="entry name" value="STN"/>
    <property type="match status" value="1"/>
</dbReference>
<comment type="subcellular location">
    <subcellularLocation>
        <location evidence="4">Cell outer membrane</location>
        <topology evidence="4">Multi-pass membrane protein</topology>
    </subcellularLocation>
</comment>
<dbReference type="InterPro" id="IPR011662">
    <property type="entry name" value="Secretin/TonB_short_N"/>
</dbReference>